<dbReference type="AlphaFoldDB" id="A0A3N5AZE1"/>
<dbReference type="InterPro" id="IPR050963">
    <property type="entry name" value="Sirohydro_Cobaltochel/CbiX"/>
</dbReference>
<dbReference type="InterPro" id="IPR002762">
    <property type="entry name" value="CbiX-like"/>
</dbReference>
<dbReference type="Pfam" id="PF01903">
    <property type="entry name" value="CbiX"/>
    <property type="match status" value="1"/>
</dbReference>
<evidence type="ECO:0000313" key="4">
    <source>
        <dbReference type="Proteomes" id="UP000282654"/>
    </source>
</evidence>
<dbReference type="RefSeq" id="WP_123930820.1">
    <property type="nucleotide sequence ID" value="NZ_RKRE01000003.1"/>
</dbReference>
<gene>
    <name evidence="3" type="ORF">EDD75_1649</name>
</gene>
<comment type="caution">
    <text evidence="3">The sequence shown here is derived from an EMBL/GenBank/DDBJ whole genome shotgun (WGS) entry which is preliminary data.</text>
</comment>
<evidence type="ECO:0000313" key="3">
    <source>
        <dbReference type="EMBL" id="RPF42548.1"/>
    </source>
</evidence>
<dbReference type="EMBL" id="RKRE01000003">
    <property type="protein sequence ID" value="RPF42548.1"/>
    <property type="molecule type" value="Genomic_DNA"/>
</dbReference>
<dbReference type="PANTHER" id="PTHR33542:SF3">
    <property type="entry name" value="SIROHYDROCHLORIN FERROCHELATASE, CHLOROPLASTIC"/>
    <property type="match status" value="1"/>
</dbReference>
<keyword evidence="2" id="KW-0456">Lyase</keyword>
<protein>
    <submittedName>
        <fullName evidence="3">CbiX protein</fullName>
    </submittedName>
</protein>
<dbReference type="PANTHER" id="PTHR33542">
    <property type="entry name" value="SIROHYDROCHLORIN FERROCHELATASE, CHLOROPLASTIC"/>
    <property type="match status" value="1"/>
</dbReference>
<name>A0A3N5AZE1_9THEO</name>
<sequence length="129" mass="13701">MEGIIVLGHGSRAAVDEANLFLERVAAEIAKIFPGARVEPAWMNPKAARQNLAGAAAKLVAAGARKVIVAPVFLTDGLHIRKDIPEELADLSSAYPGVEFVLARHIGFDPRIVGIVAERIAEVRDGVSL</sequence>
<evidence type="ECO:0000256" key="1">
    <source>
        <dbReference type="ARBA" id="ARBA00022723"/>
    </source>
</evidence>
<organism evidence="3 4">
    <name type="scientific">Thermodesulfitimonas autotrophica</name>
    <dbReference type="NCBI Taxonomy" id="1894989"/>
    <lineage>
        <taxon>Bacteria</taxon>
        <taxon>Bacillati</taxon>
        <taxon>Bacillota</taxon>
        <taxon>Clostridia</taxon>
        <taxon>Thermoanaerobacterales</taxon>
        <taxon>Thermoanaerobacteraceae</taxon>
        <taxon>Thermodesulfitimonas</taxon>
    </lineage>
</organism>
<accession>A0A3N5AZE1</accession>
<dbReference type="OrthoDB" id="9797895at2"/>
<proteinExistence type="predicted"/>
<dbReference type="GO" id="GO:0016829">
    <property type="term" value="F:lyase activity"/>
    <property type="evidence" value="ECO:0007669"/>
    <property type="project" value="UniProtKB-KW"/>
</dbReference>
<keyword evidence="1" id="KW-0479">Metal-binding</keyword>
<dbReference type="SUPFAM" id="SSF53800">
    <property type="entry name" value="Chelatase"/>
    <property type="match status" value="1"/>
</dbReference>
<dbReference type="GO" id="GO:0046872">
    <property type="term" value="F:metal ion binding"/>
    <property type="evidence" value="ECO:0007669"/>
    <property type="project" value="UniProtKB-KW"/>
</dbReference>
<dbReference type="Gene3D" id="3.40.50.1400">
    <property type="match status" value="1"/>
</dbReference>
<dbReference type="Proteomes" id="UP000282654">
    <property type="component" value="Unassembled WGS sequence"/>
</dbReference>
<dbReference type="CDD" id="cd03416">
    <property type="entry name" value="CbiX_SirB_N"/>
    <property type="match status" value="1"/>
</dbReference>
<keyword evidence="4" id="KW-1185">Reference proteome</keyword>
<reference evidence="3 4" key="1">
    <citation type="submission" date="2018-11" db="EMBL/GenBank/DDBJ databases">
        <title>Genomic Encyclopedia of Type Strains, Phase IV (KMG-IV): sequencing the most valuable type-strain genomes for metagenomic binning, comparative biology and taxonomic classification.</title>
        <authorList>
            <person name="Goeker M."/>
        </authorList>
    </citation>
    <scope>NUCLEOTIDE SEQUENCE [LARGE SCALE GENOMIC DNA]</scope>
    <source>
        <strain evidence="3 4">DSM 102936</strain>
    </source>
</reference>
<evidence type="ECO:0000256" key="2">
    <source>
        <dbReference type="ARBA" id="ARBA00023239"/>
    </source>
</evidence>